<dbReference type="Pfam" id="PF01915">
    <property type="entry name" value="Glyco_hydro_3_C"/>
    <property type="match status" value="1"/>
</dbReference>
<evidence type="ECO:0008006" key="7">
    <source>
        <dbReference type="Google" id="ProtNLM"/>
    </source>
</evidence>
<evidence type="ECO:0000256" key="2">
    <source>
        <dbReference type="ARBA" id="ARBA00023295"/>
    </source>
</evidence>
<dbReference type="SUPFAM" id="SSF51445">
    <property type="entry name" value="(Trans)glycosidases"/>
    <property type="match status" value="1"/>
</dbReference>
<evidence type="ECO:0000259" key="4">
    <source>
        <dbReference type="Pfam" id="PF01915"/>
    </source>
</evidence>
<protein>
    <recommendedName>
        <fullName evidence="7">Glycoside hydrolase family 3 C-terminal domain-containing protein</fullName>
    </recommendedName>
</protein>
<dbReference type="Pfam" id="PF00933">
    <property type="entry name" value="Glyco_hydro_3"/>
    <property type="match status" value="1"/>
</dbReference>
<feature type="domain" description="Glycoside hydrolase family 3 C-terminal" evidence="4">
    <location>
        <begin position="108"/>
        <end position="266"/>
    </location>
</feature>
<organism evidence="5 6">
    <name type="scientific">Microthlaspi erraticum</name>
    <dbReference type="NCBI Taxonomy" id="1685480"/>
    <lineage>
        <taxon>Eukaryota</taxon>
        <taxon>Viridiplantae</taxon>
        <taxon>Streptophyta</taxon>
        <taxon>Embryophyta</taxon>
        <taxon>Tracheophyta</taxon>
        <taxon>Spermatophyta</taxon>
        <taxon>Magnoliopsida</taxon>
        <taxon>eudicotyledons</taxon>
        <taxon>Gunneridae</taxon>
        <taxon>Pentapetalae</taxon>
        <taxon>rosids</taxon>
        <taxon>malvids</taxon>
        <taxon>Brassicales</taxon>
        <taxon>Brassicaceae</taxon>
        <taxon>Coluteocarpeae</taxon>
        <taxon>Microthlaspi</taxon>
    </lineage>
</organism>
<keyword evidence="6" id="KW-1185">Reference proteome</keyword>
<proteinExistence type="predicted"/>
<evidence type="ECO:0000259" key="3">
    <source>
        <dbReference type="Pfam" id="PF00933"/>
    </source>
</evidence>
<dbReference type="InterPro" id="IPR036881">
    <property type="entry name" value="Glyco_hydro_3_C_sf"/>
</dbReference>
<feature type="domain" description="Glycoside hydrolase family 3 N-terminal" evidence="3">
    <location>
        <begin position="18"/>
        <end position="84"/>
    </location>
</feature>
<accession>A0A6D2IFZ7</accession>
<keyword evidence="2" id="KW-0326">Glycosidase</keyword>
<evidence type="ECO:0000313" key="6">
    <source>
        <dbReference type="Proteomes" id="UP000467841"/>
    </source>
</evidence>
<evidence type="ECO:0000256" key="1">
    <source>
        <dbReference type="ARBA" id="ARBA00022801"/>
    </source>
</evidence>
<dbReference type="SUPFAM" id="SSF52279">
    <property type="entry name" value="Beta-D-glucan exohydrolase, C-terminal domain"/>
    <property type="match status" value="1"/>
</dbReference>
<dbReference type="GO" id="GO:0009251">
    <property type="term" value="P:glucan catabolic process"/>
    <property type="evidence" value="ECO:0007669"/>
    <property type="project" value="TreeGrafter"/>
</dbReference>
<keyword evidence="1" id="KW-0378">Hydrolase</keyword>
<name>A0A6D2IFZ7_9BRAS</name>
<dbReference type="AlphaFoldDB" id="A0A6D2IFZ7"/>
<dbReference type="InterPro" id="IPR051915">
    <property type="entry name" value="Cellulose_Degrad_GH3"/>
</dbReference>
<gene>
    <name evidence="5" type="ORF">MERR_LOCUS15032</name>
</gene>
<dbReference type="InterPro" id="IPR017853">
    <property type="entry name" value="GH"/>
</dbReference>
<dbReference type="InterPro" id="IPR002772">
    <property type="entry name" value="Glyco_hydro_3_C"/>
</dbReference>
<dbReference type="GO" id="GO:0008422">
    <property type="term" value="F:beta-glucosidase activity"/>
    <property type="evidence" value="ECO:0007669"/>
    <property type="project" value="TreeGrafter"/>
</dbReference>
<sequence length="272" mass="29922">MLSDQLSDHVFMSMGFGVQVCKDPRWGRCFESYSEDTDGVCNITSFVFGLQGTPPQGHPAGYPFVAGRQNVVACAKHFVGDGDDRSLLKFVGCKEHREIAHEAVRKSLVLLKNGRDSQKPFLQLDRNAKKVLVAGTHANNLGFQCGGWTKTWQGTTLLESLERKRKWFTRNPPSEETLTSNDFCYAIVAFGAPYAESRGDDPEPSIHFDGAEVVRLVAEKVPTVVILMTGRLVVLDPTVLEKVEALVAAWLPGTEGDGITDVVFADIGLEMF</sequence>
<comment type="caution">
    <text evidence="5">The sequence shown here is derived from an EMBL/GenBank/DDBJ whole genome shotgun (WGS) entry which is preliminary data.</text>
</comment>
<evidence type="ECO:0000313" key="5">
    <source>
        <dbReference type="EMBL" id="CAA7027797.1"/>
    </source>
</evidence>
<dbReference type="PANTHER" id="PTHR30620:SF33">
    <property type="entry name" value="BETA-D-GLUCAN EXOHYDROLASE-LIKE PROTEIN-RELATED"/>
    <property type="match status" value="1"/>
</dbReference>
<dbReference type="EMBL" id="CACVBM020001061">
    <property type="protein sequence ID" value="CAA7027797.1"/>
    <property type="molecule type" value="Genomic_DNA"/>
</dbReference>
<dbReference type="InterPro" id="IPR001764">
    <property type="entry name" value="Glyco_hydro_3_N"/>
</dbReference>
<dbReference type="Gene3D" id="3.20.20.300">
    <property type="entry name" value="Glycoside hydrolase, family 3, N-terminal domain"/>
    <property type="match status" value="1"/>
</dbReference>
<dbReference type="Proteomes" id="UP000467841">
    <property type="component" value="Unassembled WGS sequence"/>
</dbReference>
<dbReference type="Gene3D" id="3.40.50.1700">
    <property type="entry name" value="Glycoside hydrolase family 3 C-terminal domain"/>
    <property type="match status" value="1"/>
</dbReference>
<dbReference type="OrthoDB" id="416222at2759"/>
<dbReference type="InterPro" id="IPR036962">
    <property type="entry name" value="Glyco_hydro_3_N_sf"/>
</dbReference>
<dbReference type="PANTHER" id="PTHR30620">
    <property type="entry name" value="PERIPLASMIC BETA-GLUCOSIDASE-RELATED"/>
    <property type="match status" value="1"/>
</dbReference>
<reference evidence="5" key="1">
    <citation type="submission" date="2020-01" db="EMBL/GenBank/DDBJ databases">
        <authorList>
            <person name="Mishra B."/>
        </authorList>
    </citation>
    <scope>NUCLEOTIDE SEQUENCE [LARGE SCALE GENOMIC DNA]</scope>
</reference>